<dbReference type="GeneID" id="106123068"/>
<feature type="compositionally biased region" description="Polar residues" evidence="1">
    <location>
        <begin position="122"/>
        <end position="132"/>
    </location>
</feature>
<dbReference type="PANTHER" id="PTHR41156">
    <property type="entry name" value="AGAP006184-PA"/>
    <property type="match status" value="1"/>
</dbReference>
<reference evidence="2" key="1">
    <citation type="submission" date="2025-08" db="UniProtKB">
        <authorList>
            <consortium name="RefSeq"/>
        </authorList>
    </citation>
    <scope>IDENTIFICATION</scope>
</reference>
<evidence type="ECO:0000256" key="1">
    <source>
        <dbReference type="SAM" id="MobiDB-lite"/>
    </source>
</evidence>
<feature type="compositionally biased region" description="Polar residues" evidence="1">
    <location>
        <begin position="162"/>
        <end position="173"/>
    </location>
</feature>
<protein>
    <submittedName>
        <fullName evidence="2">Uncharacterized protein LOC106123068</fullName>
    </submittedName>
</protein>
<dbReference type="PANTHER" id="PTHR41156:SF1">
    <property type="entry name" value="ZASP-LIKE MOTIF DOMAIN-CONTAINING PROTEIN"/>
    <property type="match status" value="1"/>
</dbReference>
<feature type="compositionally biased region" description="Polar residues" evidence="1">
    <location>
        <begin position="420"/>
        <end position="431"/>
    </location>
</feature>
<sequence>MTTKSYSKHKEYKEISSRGTVPYTDEQFDMMKSELLPKGSKLDSLGRGTGTREYHYEYKEEKLPGGKYDRKDYHTVEEYTIPARSLPKSSESSSYYYEKEERDIPAITTGTRTYNYETTGTSPGYSKVNTKVTKEMSQNVEELDSLLDDLQKDQERQLYKSGYTSDTAESSSFDYRRGTPVKAPPSSGYSTLKHEERVESSSWGSSPAPAPTLTRAAELRQQMYREEKTESRVVPAVVPAPVALPVPPAVCTHCHQSPGTTGTLPRGGTPMNKVTTTVKTYTYEVPADTDPASVPIPTHADTHTYVCNDTHRTATLTRPVDGSPAPGGCQYCSHCNSRLHYSRTHLSTDGHSYYYEKEERDIPAITTGTRTYNYETTGTSPGYSKVNTKVTKEMSQNVEELDSLLDDLQKDQERQLYKSGYTSDTAESSSFDYRRGTPVKAPPSSGYSTLKHEERVESSSWGSSPAPAPTLTRAAELRQQMYREEKTESRVVPAVVPAPVALPVPPAVCTHCHQSPGSTGTLPRGGTPMNKVTTTVKTYTYEVPADTDPASVPIPTHADTHTYVCNDTHRTATLSRPVDGSPAPGGCQYCSHCNSRLHYSRTHLSTDEHTTTNERMVYPSPANEPHVTHVTHAPHGPTEPHNGHGPYGPTTYKYSETSYSSHNSTLSPPPHAPHTPHRPPKRLDDLLADFPEARFPTQSDGVRRRIETSTRETRDTSHVSSTPTPSSGVKPTPVGSSKNVAGPAVYYPPGHTPFAPKKEVAGYEASAMQGGGAYASGRGMYEYESGARSKEKHYEKKTAVPVCLPLCCAMPCVIL</sequence>
<feature type="compositionally biased region" description="Basic and acidic residues" evidence="1">
    <location>
        <begin position="701"/>
        <end position="717"/>
    </location>
</feature>
<gene>
    <name evidence="2" type="primary">LOC106123068</name>
</gene>
<feature type="compositionally biased region" description="Low complexity" evidence="1">
    <location>
        <begin position="650"/>
        <end position="661"/>
    </location>
</feature>
<dbReference type="RefSeq" id="XP_013174657.1">
    <property type="nucleotide sequence ID" value="XM_013319203.1"/>
</dbReference>
<dbReference type="AlphaFoldDB" id="A0AAJ7EEV0"/>
<dbReference type="Proteomes" id="UP000694872">
    <property type="component" value="Unplaced"/>
</dbReference>
<name>A0AAJ7EEV0_PAPXU</name>
<feature type="region of interest" description="Disordered" evidence="1">
    <location>
        <begin position="1"/>
        <end position="20"/>
    </location>
</feature>
<feature type="compositionally biased region" description="Low complexity" evidence="1">
    <location>
        <begin position="108"/>
        <end position="121"/>
    </location>
</feature>
<dbReference type="KEGG" id="pxu:106123068"/>
<feature type="region of interest" description="Disordered" evidence="1">
    <location>
        <begin position="159"/>
        <end position="211"/>
    </location>
</feature>
<evidence type="ECO:0000313" key="2">
    <source>
        <dbReference type="RefSeq" id="XP_013174657.1"/>
    </source>
</evidence>
<proteinExistence type="predicted"/>
<feature type="region of interest" description="Disordered" evidence="1">
    <location>
        <begin position="625"/>
        <end position="736"/>
    </location>
</feature>
<organism evidence="2">
    <name type="scientific">Papilio xuthus</name>
    <name type="common">Asian swallowtail butterfly</name>
    <dbReference type="NCBI Taxonomy" id="66420"/>
    <lineage>
        <taxon>Eukaryota</taxon>
        <taxon>Metazoa</taxon>
        <taxon>Ecdysozoa</taxon>
        <taxon>Arthropoda</taxon>
        <taxon>Hexapoda</taxon>
        <taxon>Insecta</taxon>
        <taxon>Pterygota</taxon>
        <taxon>Neoptera</taxon>
        <taxon>Endopterygota</taxon>
        <taxon>Lepidoptera</taxon>
        <taxon>Glossata</taxon>
        <taxon>Ditrysia</taxon>
        <taxon>Papilionoidea</taxon>
        <taxon>Papilionidae</taxon>
        <taxon>Papilioninae</taxon>
        <taxon>Papilio</taxon>
    </lineage>
</organism>
<feature type="region of interest" description="Disordered" evidence="1">
    <location>
        <begin position="108"/>
        <end position="132"/>
    </location>
</feature>
<accession>A0AAJ7EEV0</accession>
<feature type="region of interest" description="Disordered" evidence="1">
    <location>
        <begin position="417"/>
        <end position="469"/>
    </location>
</feature>
<feature type="compositionally biased region" description="Low complexity" evidence="1">
    <location>
        <begin position="718"/>
        <end position="734"/>
    </location>
</feature>